<dbReference type="PANTHER" id="PTHR30204">
    <property type="entry name" value="REDOX-CYCLING DRUG-SENSING TRANSCRIPTIONAL ACTIVATOR SOXR"/>
    <property type="match status" value="1"/>
</dbReference>
<evidence type="ECO:0000256" key="3">
    <source>
        <dbReference type="ARBA" id="ARBA00023125"/>
    </source>
</evidence>
<comment type="caution">
    <text evidence="6">The sequence shown here is derived from an EMBL/GenBank/DDBJ whole genome shotgun (WGS) entry which is preliminary data.</text>
</comment>
<dbReference type="GO" id="GO:0003700">
    <property type="term" value="F:DNA-binding transcription factor activity"/>
    <property type="evidence" value="ECO:0007669"/>
    <property type="project" value="InterPro"/>
</dbReference>
<dbReference type="EMBL" id="QQWE01000003">
    <property type="protein sequence ID" value="REJ57824.1"/>
    <property type="molecule type" value="Genomic_DNA"/>
</dbReference>
<dbReference type="Gene3D" id="1.10.1240.10">
    <property type="entry name" value="Methionine synthase domain"/>
    <property type="match status" value="1"/>
</dbReference>
<dbReference type="PANTHER" id="PTHR30204:SF69">
    <property type="entry name" value="MERR-FAMILY TRANSCRIPTIONAL REGULATOR"/>
    <property type="match status" value="1"/>
</dbReference>
<dbReference type="Gene3D" id="1.10.1660.10">
    <property type="match status" value="1"/>
</dbReference>
<organism evidence="6 7">
    <name type="scientific">Microcystis aeruginosa DA14</name>
    <dbReference type="NCBI Taxonomy" id="1987506"/>
    <lineage>
        <taxon>Bacteria</taxon>
        <taxon>Bacillati</taxon>
        <taxon>Cyanobacteriota</taxon>
        <taxon>Cyanophyceae</taxon>
        <taxon>Oscillatoriophycideae</taxon>
        <taxon>Chroococcales</taxon>
        <taxon>Microcystaceae</taxon>
        <taxon>Microcystis</taxon>
    </lineage>
</organism>
<reference evidence="6 7" key="1">
    <citation type="submission" date="2017-08" db="EMBL/GenBank/DDBJ databases">
        <title>Functional genomic and metabolic studies of the symbiotic interactions of six Microcystis-dominated communities.</title>
        <authorList>
            <person name="Li Q."/>
            <person name="Lin F."/>
        </authorList>
    </citation>
    <scope>NUCLEOTIDE SEQUENCE [LARGE SCALE GENOMIC DNA]</scope>
    <source>
        <strain evidence="6">DA14</strain>
    </source>
</reference>
<evidence type="ECO:0000256" key="1">
    <source>
        <dbReference type="ARBA" id="ARBA00022491"/>
    </source>
</evidence>
<dbReference type="GO" id="GO:0046872">
    <property type="term" value="F:metal ion binding"/>
    <property type="evidence" value="ECO:0007669"/>
    <property type="project" value="InterPro"/>
</dbReference>
<dbReference type="GO" id="GO:0003677">
    <property type="term" value="F:DNA binding"/>
    <property type="evidence" value="ECO:0007669"/>
    <property type="project" value="UniProtKB-KW"/>
</dbReference>
<dbReference type="SUPFAM" id="SSF46955">
    <property type="entry name" value="Putative DNA-binding domain"/>
    <property type="match status" value="1"/>
</dbReference>
<dbReference type="PROSITE" id="PS50937">
    <property type="entry name" value="HTH_MERR_2"/>
    <property type="match status" value="1"/>
</dbReference>
<accession>A0A3E0MDF1</accession>
<feature type="domain" description="HTH merR-type" evidence="5">
    <location>
        <begin position="2"/>
        <end position="71"/>
    </location>
</feature>
<protein>
    <submittedName>
        <fullName evidence="6">MerR family transcriptional regulator</fullName>
    </submittedName>
</protein>
<evidence type="ECO:0000256" key="2">
    <source>
        <dbReference type="ARBA" id="ARBA00023015"/>
    </source>
</evidence>
<evidence type="ECO:0000313" key="6">
    <source>
        <dbReference type="EMBL" id="REJ57824.1"/>
    </source>
</evidence>
<dbReference type="Gene3D" id="3.40.50.280">
    <property type="entry name" value="Cobalamin-binding domain"/>
    <property type="match status" value="1"/>
</dbReference>
<proteinExistence type="predicted"/>
<evidence type="ECO:0000259" key="5">
    <source>
        <dbReference type="PROSITE" id="PS50937"/>
    </source>
</evidence>
<keyword evidence="1" id="KW-0678">Repressor</keyword>
<dbReference type="InterPro" id="IPR036724">
    <property type="entry name" value="Cobalamin-bd_sf"/>
</dbReference>
<dbReference type="SMART" id="SM00422">
    <property type="entry name" value="HTH_MERR"/>
    <property type="match status" value="1"/>
</dbReference>
<dbReference type="InterPro" id="IPR036594">
    <property type="entry name" value="Meth_synthase_dom"/>
</dbReference>
<keyword evidence="4" id="KW-0804">Transcription</keyword>
<dbReference type="Proteomes" id="UP000256301">
    <property type="component" value="Unassembled WGS sequence"/>
</dbReference>
<dbReference type="GO" id="GO:0031419">
    <property type="term" value="F:cobalamin binding"/>
    <property type="evidence" value="ECO:0007669"/>
    <property type="project" value="InterPro"/>
</dbReference>
<dbReference type="SUPFAM" id="SSF52242">
    <property type="entry name" value="Cobalamin (vitamin B12)-binding domain"/>
    <property type="match status" value="1"/>
</dbReference>
<evidence type="ECO:0000256" key="4">
    <source>
        <dbReference type="ARBA" id="ARBA00023163"/>
    </source>
</evidence>
<dbReference type="InterPro" id="IPR009061">
    <property type="entry name" value="DNA-bd_dom_put_sf"/>
</dbReference>
<keyword evidence="3" id="KW-0238">DNA-binding</keyword>
<sequence length="291" mass="31838">MAYDISAMARQASVSVSTIRAWEQRYELVRPARSASGHRLYSDSDAERVVLFKELTDLGHRPRDLACLPTHELARMRVAAPAESLIFGQLVSALETAMRQRDRASFQRHLVAAFTLLTPVEATGLYSLCLQRIGTLWEDGTFSVADEHIFSFTARNVIIAATQTRPTFIDAAPIGFATLEGEQHEHGLLAGAFLASCAGMQTVYFGTSVPLGDLAEAVRRNALKALLISVVHVDDIDGLGSKVVELARLLADGTQLWLACATRFRANFTDIKGIALLHSHAELRAKLAPIR</sequence>
<name>A0A3E0MDF1_MICAE</name>
<dbReference type="InterPro" id="IPR000551">
    <property type="entry name" value="MerR-type_HTH_dom"/>
</dbReference>
<dbReference type="AlphaFoldDB" id="A0A3E0MDF1"/>
<evidence type="ECO:0000313" key="7">
    <source>
        <dbReference type="Proteomes" id="UP000256301"/>
    </source>
</evidence>
<keyword evidence="2" id="KW-0805">Transcription regulation</keyword>
<gene>
    <name evidence="6" type="ORF">DWQ56_11255</name>
</gene>
<dbReference type="Pfam" id="PF13411">
    <property type="entry name" value="MerR_1"/>
    <property type="match status" value="1"/>
</dbReference>
<dbReference type="InterPro" id="IPR047057">
    <property type="entry name" value="MerR_fam"/>
</dbReference>